<feature type="domain" description="SCP" evidence="3">
    <location>
        <begin position="177"/>
        <end position="279"/>
    </location>
</feature>
<dbReference type="OrthoDB" id="568194at2759"/>
<reference evidence="4" key="1">
    <citation type="submission" date="2022-07" db="EMBL/GenBank/DDBJ databases">
        <title>Phylogenomic reconstructions and comparative analyses of Kickxellomycotina fungi.</title>
        <authorList>
            <person name="Reynolds N.K."/>
            <person name="Stajich J.E."/>
            <person name="Barry K."/>
            <person name="Grigoriev I.V."/>
            <person name="Crous P."/>
            <person name="Smith M.E."/>
        </authorList>
    </citation>
    <scope>NUCLEOTIDE SEQUENCE</scope>
    <source>
        <strain evidence="4">NRRL 3115</strain>
    </source>
</reference>
<feature type="signal peptide" evidence="2">
    <location>
        <begin position="1"/>
        <end position="19"/>
    </location>
</feature>
<dbReference type="Proteomes" id="UP001151518">
    <property type="component" value="Unassembled WGS sequence"/>
</dbReference>
<protein>
    <recommendedName>
        <fullName evidence="3">SCP domain-containing protein</fullName>
    </recommendedName>
</protein>
<dbReference type="Pfam" id="PF00188">
    <property type="entry name" value="CAP"/>
    <property type="match status" value="1"/>
</dbReference>
<evidence type="ECO:0000259" key="3">
    <source>
        <dbReference type="Pfam" id="PF00188"/>
    </source>
</evidence>
<keyword evidence="2" id="KW-0732">Signal</keyword>
<dbReference type="SUPFAM" id="SSF55797">
    <property type="entry name" value="PR-1-like"/>
    <property type="match status" value="1"/>
</dbReference>
<gene>
    <name evidence="4" type="ORF">GGI25_003136</name>
</gene>
<evidence type="ECO:0000313" key="5">
    <source>
        <dbReference type="Proteomes" id="UP001151518"/>
    </source>
</evidence>
<evidence type="ECO:0000256" key="2">
    <source>
        <dbReference type="SAM" id="SignalP"/>
    </source>
</evidence>
<dbReference type="PANTHER" id="PTHR31157:SF1">
    <property type="entry name" value="SCP DOMAIN-CONTAINING PROTEIN"/>
    <property type="match status" value="1"/>
</dbReference>
<sequence>MKFACAFAFVSLLGALAGAQPVDGVDRRNIVVETVYATVIPQAARDQPVVVVTVTDTVAGQAAAPTAAAQAIVTVVETVGAQIPIVQEAQPISSAPAVSPTAAAQAAATTVIESAKVPAPAAHAAQPATSAQASSAVVFAQPASRAVSSTQSSSTAAPATTSSSSSPSSSSWMSTMLSELNAIRAAVGKPALTLDSTLSKIAQKHSDYQASVNTMTHSDPSGTLGARFSADGVSWEGAAENIAWNQADVSAVMKAWKNSPGHYENMIGDYTSVGFGVTNLYWTQDFLKA</sequence>
<accession>A0A9W8G2J7</accession>
<organism evidence="4 5">
    <name type="scientific">Coemansia spiralis</name>
    <dbReference type="NCBI Taxonomy" id="417178"/>
    <lineage>
        <taxon>Eukaryota</taxon>
        <taxon>Fungi</taxon>
        <taxon>Fungi incertae sedis</taxon>
        <taxon>Zoopagomycota</taxon>
        <taxon>Kickxellomycotina</taxon>
        <taxon>Kickxellomycetes</taxon>
        <taxon>Kickxellales</taxon>
        <taxon>Kickxellaceae</taxon>
        <taxon>Coemansia</taxon>
    </lineage>
</organism>
<proteinExistence type="predicted"/>
<dbReference type="CDD" id="cd05379">
    <property type="entry name" value="CAP_bacterial"/>
    <property type="match status" value="1"/>
</dbReference>
<dbReference type="InterPro" id="IPR014044">
    <property type="entry name" value="CAP_dom"/>
</dbReference>
<feature type="chain" id="PRO_5040766626" description="SCP domain-containing protein" evidence="2">
    <location>
        <begin position="20"/>
        <end position="289"/>
    </location>
</feature>
<dbReference type="AlphaFoldDB" id="A0A9W8G2J7"/>
<evidence type="ECO:0000313" key="4">
    <source>
        <dbReference type="EMBL" id="KAJ2677501.1"/>
    </source>
</evidence>
<dbReference type="Gene3D" id="3.40.33.10">
    <property type="entry name" value="CAP"/>
    <property type="match status" value="1"/>
</dbReference>
<evidence type="ECO:0000256" key="1">
    <source>
        <dbReference type="SAM" id="MobiDB-lite"/>
    </source>
</evidence>
<name>A0A9W8G2J7_9FUNG</name>
<feature type="region of interest" description="Disordered" evidence="1">
    <location>
        <begin position="148"/>
        <end position="171"/>
    </location>
</feature>
<dbReference type="PANTHER" id="PTHR31157">
    <property type="entry name" value="SCP DOMAIN-CONTAINING PROTEIN"/>
    <property type="match status" value="1"/>
</dbReference>
<dbReference type="InterPro" id="IPR035940">
    <property type="entry name" value="CAP_sf"/>
</dbReference>
<dbReference type="EMBL" id="JANBTW010000032">
    <property type="protein sequence ID" value="KAJ2677501.1"/>
    <property type="molecule type" value="Genomic_DNA"/>
</dbReference>
<comment type="caution">
    <text evidence="4">The sequence shown here is derived from an EMBL/GenBank/DDBJ whole genome shotgun (WGS) entry which is preliminary data.</text>
</comment>